<organism evidence="1 2">
    <name type="scientific">Dreissena polymorpha</name>
    <name type="common">Zebra mussel</name>
    <name type="synonym">Mytilus polymorpha</name>
    <dbReference type="NCBI Taxonomy" id="45954"/>
    <lineage>
        <taxon>Eukaryota</taxon>
        <taxon>Metazoa</taxon>
        <taxon>Spiralia</taxon>
        <taxon>Lophotrochozoa</taxon>
        <taxon>Mollusca</taxon>
        <taxon>Bivalvia</taxon>
        <taxon>Autobranchia</taxon>
        <taxon>Heteroconchia</taxon>
        <taxon>Euheterodonta</taxon>
        <taxon>Imparidentia</taxon>
        <taxon>Neoheterodontei</taxon>
        <taxon>Myida</taxon>
        <taxon>Dreissenoidea</taxon>
        <taxon>Dreissenidae</taxon>
        <taxon>Dreissena</taxon>
    </lineage>
</organism>
<evidence type="ECO:0000313" key="2">
    <source>
        <dbReference type="Proteomes" id="UP000828390"/>
    </source>
</evidence>
<reference evidence="1" key="2">
    <citation type="submission" date="2020-11" db="EMBL/GenBank/DDBJ databases">
        <authorList>
            <person name="McCartney M.A."/>
            <person name="Auch B."/>
            <person name="Kono T."/>
            <person name="Mallez S."/>
            <person name="Becker A."/>
            <person name="Gohl D.M."/>
            <person name="Silverstein K.A.T."/>
            <person name="Koren S."/>
            <person name="Bechman K.B."/>
            <person name="Herman A."/>
            <person name="Abrahante J.E."/>
            <person name="Garbe J."/>
        </authorList>
    </citation>
    <scope>NUCLEOTIDE SEQUENCE</scope>
    <source>
        <strain evidence="1">Duluth1</strain>
        <tissue evidence="1">Whole animal</tissue>
    </source>
</reference>
<accession>A0A9D4RLX4</accession>
<proteinExistence type="predicted"/>
<name>A0A9D4RLX4_DREPO</name>
<keyword evidence="2" id="KW-1185">Reference proteome</keyword>
<protein>
    <submittedName>
        <fullName evidence="1">Uncharacterized protein</fullName>
    </submittedName>
</protein>
<gene>
    <name evidence="1" type="ORF">DPMN_036958</name>
</gene>
<dbReference type="Proteomes" id="UP000828390">
    <property type="component" value="Unassembled WGS sequence"/>
</dbReference>
<dbReference type="AlphaFoldDB" id="A0A9D4RLX4"/>
<evidence type="ECO:0000313" key="1">
    <source>
        <dbReference type="EMBL" id="KAH3873721.1"/>
    </source>
</evidence>
<comment type="caution">
    <text evidence="1">The sequence shown here is derived from an EMBL/GenBank/DDBJ whole genome shotgun (WGS) entry which is preliminary data.</text>
</comment>
<sequence>MDGTSTHEIQIRNAFATAAMTKLRRFLTSSSISFPTKYKLYKSRGVSILRYGYETWTLHRVKDHVTL</sequence>
<reference evidence="1" key="1">
    <citation type="journal article" date="2019" name="bioRxiv">
        <title>The Genome of the Zebra Mussel, Dreissena polymorpha: A Resource for Invasive Species Research.</title>
        <authorList>
            <person name="McCartney M.A."/>
            <person name="Auch B."/>
            <person name="Kono T."/>
            <person name="Mallez S."/>
            <person name="Zhang Y."/>
            <person name="Obille A."/>
            <person name="Becker A."/>
            <person name="Abrahante J.E."/>
            <person name="Garbe J."/>
            <person name="Badalamenti J.P."/>
            <person name="Herman A."/>
            <person name="Mangelson H."/>
            <person name="Liachko I."/>
            <person name="Sullivan S."/>
            <person name="Sone E.D."/>
            <person name="Koren S."/>
            <person name="Silverstein K.A.T."/>
            <person name="Beckman K.B."/>
            <person name="Gohl D.M."/>
        </authorList>
    </citation>
    <scope>NUCLEOTIDE SEQUENCE</scope>
    <source>
        <strain evidence="1">Duluth1</strain>
        <tissue evidence="1">Whole animal</tissue>
    </source>
</reference>
<dbReference type="EMBL" id="JAIWYP010000002">
    <property type="protein sequence ID" value="KAH3873721.1"/>
    <property type="molecule type" value="Genomic_DNA"/>
</dbReference>